<dbReference type="PANTHER" id="PTHR30414:SF0">
    <property type="entry name" value="MINICONDUCTANCE MECHANOSENSITIVE CHANNEL YBDG"/>
    <property type="match status" value="1"/>
</dbReference>
<dbReference type="GO" id="GO:0005886">
    <property type="term" value="C:plasma membrane"/>
    <property type="evidence" value="ECO:0007669"/>
    <property type="project" value="TreeGrafter"/>
</dbReference>
<dbReference type="SUPFAM" id="SSF50182">
    <property type="entry name" value="Sm-like ribonucleoproteins"/>
    <property type="match status" value="1"/>
</dbReference>
<evidence type="ECO:0000256" key="2">
    <source>
        <dbReference type="ARBA" id="ARBA00022692"/>
    </source>
</evidence>
<dbReference type="InterPro" id="IPR030192">
    <property type="entry name" value="YbdG"/>
</dbReference>
<evidence type="ECO:0000256" key="1">
    <source>
        <dbReference type="ARBA" id="ARBA00004370"/>
    </source>
</evidence>
<keyword evidence="8" id="KW-1185">Reference proteome</keyword>
<reference evidence="7 8" key="1">
    <citation type="submission" date="2018-04" db="EMBL/GenBank/DDBJ databases">
        <title>Genomic Encyclopedia of Archaeal and Bacterial Type Strains, Phase II (KMG-II): from individual species to whole genera.</title>
        <authorList>
            <person name="Goeker M."/>
        </authorList>
    </citation>
    <scope>NUCLEOTIDE SEQUENCE [LARGE SCALE GENOMIC DNA]</scope>
    <source>
        <strain evidence="7 8">DSM 23082</strain>
    </source>
</reference>
<organism evidence="7 8">
    <name type="scientific">Christiangramia gaetbulicola</name>
    <dbReference type="NCBI Taxonomy" id="703340"/>
    <lineage>
        <taxon>Bacteria</taxon>
        <taxon>Pseudomonadati</taxon>
        <taxon>Bacteroidota</taxon>
        <taxon>Flavobacteriia</taxon>
        <taxon>Flavobacteriales</taxon>
        <taxon>Flavobacteriaceae</taxon>
        <taxon>Christiangramia</taxon>
    </lineage>
</organism>
<feature type="transmembrane region" description="Helical" evidence="5">
    <location>
        <begin position="149"/>
        <end position="168"/>
    </location>
</feature>
<dbReference type="InterPro" id="IPR023408">
    <property type="entry name" value="MscS_beta-dom_sf"/>
</dbReference>
<evidence type="ECO:0000313" key="7">
    <source>
        <dbReference type="EMBL" id="PTX43175.1"/>
    </source>
</evidence>
<comment type="subcellular location">
    <subcellularLocation>
        <location evidence="1">Membrane</location>
    </subcellularLocation>
</comment>
<dbReference type="EMBL" id="QBKQ01000002">
    <property type="protein sequence ID" value="PTX43175.1"/>
    <property type="molecule type" value="Genomic_DNA"/>
</dbReference>
<proteinExistence type="predicted"/>
<keyword evidence="4 5" id="KW-0472">Membrane</keyword>
<gene>
    <name evidence="7" type="ORF">C8P64_1701</name>
</gene>
<dbReference type="InterPro" id="IPR010920">
    <property type="entry name" value="LSM_dom_sf"/>
</dbReference>
<name>A0A2T6AH98_9FLAO</name>
<keyword evidence="3 5" id="KW-1133">Transmembrane helix</keyword>
<dbReference type="Pfam" id="PF00924">
    <property type="entry name" value="MS_channel_2nd"/>
    <property type="match status" value="1"/>
</dbReference>
<protein>
    <submittedName>
        <fullName evidence="7">Miniconductance mechanosensitive channel</fullName>
    </submittedName>
</protein>
<dbReference type="GO" id="GO:0071470">
    <property type="term" value="P:cellular response to osmotic stress"/>
    <property type="evidence" value="ECO:0007669"/>
    <property type="project" value="InterPro"/>
</dbReference>
<accession>A0A2T6AH98</accession>
<evidence type="ECO:0000313" key="8">
    <source>
        <dbReference type="Proteomes" id="UP000244174"/>
    </source>
</evidence>
<dbReference type="AlphaFoldDB" id="A0A2T6AH98"/>
<evidence type="ECO:0000256" key="4">
    <source>
        <dbReference type="ARBA" id="ARBA00023136"/>
    </source>
</evidence>
<dbReference type="Gene3D" id="2.30.30.60">
    <property type="match status" value="1"/>
</dbReference>
<feature type="transmembrane region" description="Helical" evidence="5">
    <location>
        <begin position="28"/>
        <end position="49"/>
    </location>
</feature>
<keyword evidence="2 5" id="KW-0812">Transmembrane</keyword>
<comment type="caution">
    <text evidence="7">The sequence shown here is derived from an EMBL/GenBank/DDBJ whole genome shotgun (WGS) entry which is preliminary data.</text>
</comment>
<dbReference type="PANTHER" id="PTHR30414">
    <property type="entry name" value="MINICONDUCTANCE MECHANOSENSITIVE CHANNEL YBDG"/>
    <property type="match status" value="1"/>
</dbReference>
<feature type="transmembrane region" description="Helical" evidence="5">
    <location>
        <begin position="174"/>
        <end position="192"/>
    </location>
</feature>
<sequence>MEEGLVDLICFFEEFFVAHGMNATFAQYLNLLINLVILTLIILGINYLIKHFIIETFKLFTNRTKTTFDDFLIKSNFPRYVGRFLPLFVVYELFPLIFSEFPDVLKIFYKLVEIYIIILIVWICRSMLRSTRNYLKTRPEFNDKPLESFSQIIMIFIWIIGLMFIFSTLTDKSVIGFAISLGAASAVILLIFKDTILGLVASIQVSVNDIVRIGDWISFEKFGADGTVTEINLATVRVQNWDNTYTTIPTYSLISDSFQNWRGMQESPGRRIKRSVLIKQNSVKFLNHEDIERLKRIKLIAPYLDNRQAEIDKFNESNEIDKSLLINGRNQTNLGVFRKYADSYLREHSAIHKEMYLIVRHREPTVNGIPLEILCFSRDKRWENYEYISADIFDHLIAAIPYFDLQLFEAPSGDDIRRFLGENYKA</sequence>
<feature type="transmembrane region" description="Helical" evidence="5">
    <location>
        <begin position="84"/>
        <end position="101"/>
    </location>
</feature>
<evidence type="ECO:0000256" key="3">
    <source>
        <dbReference type="ARBA" id="ARBA00022989"/>
    </source>
</evidence>
<feature type="domain" description="Mechanosensitive ion channel MscS" evidence="6">
    <location>
        <begin position="194"/>
        <end position="262"/>
    </location>
</feature>
<feature type="transmembrane region" description="Helical" evidence="5">
    <location>
        <begin position="107"/>
        <end position="128"/>
    </location>
</feature>
<dbReference type="GO" id="GO:0008381">
    <property type="term" value="F:mechanosensitive monoatomic ion channel activity"/>
    <property type="evidence" value="ECO:0007669"/>
    <property type="project" value="InterPro"/>
</dbReference>
<dbReference type="Gene3D" id="1.10.287.1260">
    <property type="match status" value="1"/>
</dbReference>
<dbReference type="Proteomes" id="UP000244174">
    <property type="component" value="Unassembled WGS sequence"/>
</dbReference>
<dbReference type="InterPro" id="IPR006685">
    <property type="entry name" value="MscS_channel_2nd"/>
</dbReference>
<evidence type="ECO:0000259" key="6">
    <source>
        <dbReference type="Pfam" id="PF00924"/>
    </source>
</evidence>
<evidence type="ECO:0000256" key="5">
    <source>
        <dbReference type="SAM" id="Phobius"/>
    </source>
</evidence>